<evidence type="ECO:0000313" key="2">
    <source>
        <dbReference type="EMBL" id="EUC45444.1"/>
    </source>
</evidence>
<dbReference type="RefSeq" id="XP_007688027.1">
    <property type="nucleotide sequence ID" value="XM_007689837.1"/>
</dbReference>
<accession>W6ZDB9</accession>
<name>W6ZDB9_COCMI</name>
<feature type="compositionally biased region" description="Polar residues" evidence="1">
    <location>
        <begin position="77"/>
        <end position="90"/>
    </location>
</feature>
<feature type="region of interest" description="Disordered" evidence="1">
    <location>
        <begin position="1"/>
        <end position="20"/>
    </location>
</feature>
<keyword evidence="3" id="KW-1185">Reference proteome</keyword>
<feature type="region of interest" description="Disordered" evidence="1">
    <location>
        <begin position="67"/>
        <end position="100"/>
    </location>
</feature>
<protein>
    <submittedName>
        <fullName evidence="2">Uncharacterized protein</fullName>
    </submittedName>
</protein>
<dbReference type="AlphaFoldDB" id="W6ZDB9"/>
<proteinExistence type="predicted"/>
<organism evidence="2 3">
    <name type="scientific">Bipolaris oryzae ATCC 44560</name>
    <dbReference type="NCBI Taxonomy" id="930090"/>
    <lineage>
        <taxon>Eukaryota</taxon>
        <taxon>Fungi</taxon>
        <taxon>Dikarya</taxon>
        <taxon>Ascomycota</taxon>
        <taxon>Pezizomycotina</taxon>
        <taxon>Dothideomycetes</taxon>
        <taxon>Pleosporomycetidae</taxon>
        <taxon>Pleosporales</taxon>
        <taxon>Pleosporineae</taxon>
        <taxon>Pleosporaceae</taxon>
        <taxon>Bipolaris</taxon>
    </lineage>
</organism>
<dbReference type="Proteomes" id="UP000054032">
    <property type="component" value="Unassembled WGS sequence"/>
</dbReference>
<dbReference type="GeneID" id="19120921"/>
<dbReference type="HOGENOM" id="CLU_1937772_0_0_1"/>
<evidence type="ECO:0000313" key="3">
    <source>
        <dbReference type="Proteomes" id="UP000054032"/>
    </source>
</evidence>
<evidence type="ECO:0000256" key="1">
    <source>
        <dbReference type="SAM" id="MobiDB-lite"/>
    </source>
</evidence>
<dbReference type="OrthoDB" id="10334897at2759"/>
<reference evidence="2 3" key="1">
    <citation type="journal article" date="2013" name="PLoS Genet.">
        <title>Comparative genome structure, secondary metabolite, and effector coding capacity across Cochliobolus pathogens.</title>
        <authorList>
            <person name="Condon B.J."/>
            <person name="Leng Y."/>
            <person name="Wu D."/>
            <person name="Bushley K.E."/>
            <person name="Ohm R.A."/>
            <person name="Otillar R."/>
            <person name="Martin J."/>
            <person name="Schackwitz W."/>
            <person name="Grimwood J."/>
            <person name="MohdZainudin N."/>
            <person name="Xue C."/>
            <person name="Wang R."/>
            <person name="Manning V.A."/>
            <person name="Dhillon B."/>
            <person name="Tu Z.J."/>
            <person name="Steffenson B.J."/>
            <person name="Salamov A."/>
            <person name="Sun H."/>
            <person name="Lowry S."/>
            <person name="LaButti K."/>
            <person name="Han J."/>
            <person name="Copeland A."/>
            <person name="Lindquist E."/>
            <person name="Barry K."/>
            <person name="Schmutz J."/>
            <person name="Baker S.E."/>
            <person name="Ciuffetti L.M."/>
            <person name="Grigoriev I.V."/>
            <person name="Zhong S."/>
            <person name="Turgeon B.G."/>
        </authorList>
    </citation>
    <scope>NUCLEOTIDE SEQUENCE [LARGE SCALE GENOMIC DNA]</scope>
    <source>
        <strain evidence="2 3">ATCC 44560</strain>
    </source>
</reference>
<dbReference type="EMBL" id="KI963984">
    <property type="protein sequence ID" value="EUC45444.1"/>
    <property type="molecule type" value="Genomic_DNA"/>
</dbReference>
<dbReference type="KEGG" id="bor:COCMIDRAFT_26376"/>
<gene>
    <name evidence="2" type="ORF">COCMIDRAFT_26376</name>
</gene>
<sequence length="130" mass="14229">MDNPPASPHQTPLPHRKANRVSQLIEYSQNLSTLLPSNPKTPAKKTLIIEPGPSSAANLVKCPTTSCETLETDSPHSDNNSTAVPSSLFPQKSRVRPREVLPASSMQDFTMTIPITVTLRAKACYKSYRT</sequence>